<feature type="signal peptide" evidence="2">
    <location>
        <begin position="1"/>
        <end position="26"/>
    </location>
</feature>
<protein>
    <recommendedName>
        <fullName evidence="5">Secreted protein</fullName>
    </recommendedName>
</protein>
<keyword evidence="2" id="KW-0732">Signal</keyword>
<organism evidence="3 4">
    <name type="scientific">Mycena alexandri</name>
    <dbReference type="NCBI Taxonomy" id="1745969"/>
    <lineage>
        <taxon>Eukaryota</taxon>
        <taxon>Fungi</taxon>
        <taxon>Dikarya</taxon>
        <taxon>Basidiomycota</taxon>
        <taxon>Agaricomycotina</taxon>
        <taxon>Agaricomycetes</taxon>
        <taxon>Agaricomycetidae</taxon>
        <taxon>Agaricales</taxon>
        <taxon>Marasmiineae</taxon>
        <taxon>Mycenaceae</taxon>
        <taxon>Mycena</taxon>
    </lineage>
</organism>
<gene>
    <name evidence="3" type="ORF">C8F04DRAFT_1117607</name>
</gene>
<dbReference type="EMBL" id="JARJCM010000106">
    <property type="protein sequence ID" value="KAJ7028979.1"/>
    <property type="molecule type" value="Genomic_DNA"/>
</dbReference>
<reference evidence="3" key="1">
    <citation type="submission" date="2023-03" db="EMBL/GenBank/DDBJ databases">
        <title>Massive genome expansion in bonnet fungi (Mycena s.s.) driven by repeated elements and novel gene families across ecological guilds.</title>
        <authorList>
            <consortium name="Lawrence Berkeley National Laboratory"/>
            <person name="Harder C.B."/>
            <person name="Miyauchi S."/>
            <person name="Viragh M."/>
            <person name="Kuo A."/>
            <person name="Thoen E."/>
            <person name="Andreopoulos B."/>
            <person name="Lu D."/>
            <person name="Skrede I."/>
            <person name="Drula E."/>
            <person name="Henrissat B."/>
            <person name="Morin E."/>
            <person name="Kohler A."/>
            <person name="Barry K."/>
            <person name="LaButti K."/>
            <person name="Morin E."/>
            <person name="Salamov A."/>
            <person name="Lipzen A."/>
            <person name="Mereny Z."/>
            <person name="Hegedus B."/>
            <person name="Baldrian P."/>
            <person name="Stursova M."/>
            <person name="Weitz H."/>
            <person name="Taylor A."/>
            <person name="Grigoriev I.V."/>
            <person name="Nagy L.G."/>
            <person name="Martin F."/>
            <person name="Kauserud H."/>
        </authorList>
    </citation>
    <scope>NUCLEOTIDE SEQUENCE</scope>
    <source>
        <strain evidence="3">CBHHK200</strain>
    </source>
</reference>
<evidence type="ECO:0000313" key="4">
    <source>
        <dbReference type="Proteomes" id="UP001218188"/>
    </source>
</evidence>
<dbReference type="AlphaFoldDB" id="A0AAD6SK42"/>
<feature type="region of interest" description="Disordered" evidence="1">
    <location>
        <begin position="49"/>
        <end position="77"/>
    </location>
</feature>
<proteinExistence type="predicted"/>
<feature type="chain" id="PRO_5042256195" description="Secreted protein" evidence="2">
    <location>
        <begin position="27"/>
        <end position="77"/>
    </location>
</feature>
<evidence type="ECO:0000313" key="3">
    <source>
        <dbReference type="EMBL" id="KAJ7028979.1"/>
    </source>
</evidence>
<evidence type="ECO:0000256" key="2">
    <source>
        <dbReference type="SAM" id="SignalP"/>
    </source>
</evidence>
<sequence length="77" mass="8098">MHWLPGTLALPMVIALWCPLSPVGWSAHGCTSGVSSVAAADATDVRVRRRRIGDGRSTSSATSGATRDRRLGCYSPS</sequence>
<accession>A0AAD6SK42</accession>
<name>A0AAD6SK42_9AGAR</name>
<comment type="caution">
    <text evidence="3">The sequence shown here is derived from an EMBL/GenBank/DDBJ whole genome shotgun (WGS) entry which is preliminary data.</text>
</comment>
<keyword evidence="4" id="KW-1185">Reference proteome</keyword>
<evidence type="ECO:0000256" key="1">
    <source>
        <dbReference type="SAM" id="MobiDB-lite"/>
    </source>
</evidence>
<feature type="compositionally biased region" description="Low complexity" evidence="1">
    <location>
        <begin position="55"/>
        <end position="65"/>
    </location>
</feature>
<dbReference type="Proteomes" id="UP001218188">
    <property type="component" value="Unassembled WGS sequence"/>
</dbReference>
<evidence type="ECO:0008006" key="5">
    <source>
        <dbReference type="Google" id="ProtNLM"/>
    </source>
</evidence>